<comment type="caution">
    <text evidence="2">The sequence shown here is derived from an EMBL/GenBank/DDBJ whole genome shotgun (WGS) entry which is preliminary data.</text>
</comment>
<feature type="signal peptide" evidence="1">
    <location>
        <begin position="1"/>
        <end position="23"/>
    </location>
</feature>
<evidence type="ECO:0000313" key="3">
    <source>
        <dbReference type="Proteomes" id="UP000263094"/>
    </source>
</evidence>
<dbReference type="EMBL" id="QUAK01000021">
    <property type="protein sequence ID" value="RFU87963.1"/>
    <property type="molecule type" value="Genomic_DNA"/>
</dbReference>
<keyword evidence="3" id="KW-1185">Reference proteome</keyword>
<organism evidence="2 3">
    <name type="scientific">Streptomyces triticagri</name>
    <dbReference type="NCBI Taxonomy" id="2293568"/>
    <lineage>
        <taxon>Bacteria</taxon>
        <taxon>Bacillati</taxon>
        <taxon>Actinomycetota</taxon>
        <taxon>Actinomycetes</taxon>
        <taxon>Kitasatosporales</taxon>
        <taxon>Streptomycetaceae</taxon>
        <taxon>Streptomyces</taxon>
    </lineage>
</organism>
<dbReference type="AlphaFoldDB" id="A0A372MC39"/>
<reference evidence="2 3" key="1">
    <citation type="submission" date="2018-08" db="EMBL/GenBank/DDBJ databases">
        <title>Isolation, diversity and antifungal activity of Actinobacteria from wheat.</title>
        <authorList>
            <person name="Han C."/>
        </authorList>
    </citation>
    <scope>NUCLEOTIDE SEQUENCE [LARGE SCALE GENOMIC DNA]</scope>
    <source>
        <strain evidence="2 3">NEAU-YY421</strain>
    </source>
</reference>
<keyword evidence="1" id="KW-0732">Signal</keyword>
<evidence type="ECO:0008006" key="4">
    <source>
        <dbReference type="Google" id="ProtNLM"/>
    </source>
</evidence>
<feature type="chain" id="PRO_5038567586" description="Carboxypeptidase regulatory-like domain-containing protein" evidence="1">
    <location>
        <begin position="24"/>
        <end position="165"/>
    </location>
</feature>
<dbReference type="RefSeq" id="WP_128554531.1">
    <property type="nucleotide sequence ID" value="NZ_QUAK01000021.1"/>
</dbReference>
<evidence type="ECO:0000256" key="1">
    <source>
        <dbReference type="SAM" id="SignalP"/>
    </source>
</evidence>
<sequence length="165" mass="16808">MKRIALIAAPVAAATLAGGVFWAQSAVGASSATPSDATAAKAQAAAAAGLVPTRLTELQATSNRFSSAVHTSGGLVENVGNAVGVPSAPVKVEVVDTNDSGNRAECNATTDALGRFQCDATPNRVEDDSRFWVTFTYEGNTVFSSSTEGVQSQGIVYETSAPVEP</sequence>
<accession>A0A372MC39</accession>
<protein>
    <recommendedName>
        <fullName evidence="4">Carboxypeptidase regulatory-like domain-containing protein</fullName>
    </recommendedName>
</protein>
<evidence type="ECO:0000313" key="2">
    <source>
        <dbReference type="EMBL" id="RFU87963.1"/>
    </source>
</evidence>
<gene>
    <name evidence="2" type="ORF">DY218_04190</name>
</gene>
<proteinExistence type="predicted"/>
<name>A0A372MC39_9ACTN</name>
<dbReference type="Proteomes" id="UP000263094">
    <property type="component" value="Unassembled WGS sequence"/>
</dbReference>